<dbReference type="Proteomes" id="UP001417504">
    <property type="component" value="Unassembled WGS sequence"/>
</dbReference>
<dbReference type="EMBL" id="JBBNAE010000005">
    <property type="protein sequence ID" value="KAK9124068.1"/>
    <property type="molecule type" value="Genomic_DNA"/>
</dbReference>
<gene>
    <name evidence="2" type="ORF">Sjap_013670</name>
</gene>
<evidence type="ECO:0000313" key="2">
    <source>
        <dbReference type="EMBL" id="KAK9124068.1"/>
    </source>
</evidence>
<comment type="caution">
    <text evidence="2">The sequence shown here is derived from an EMBL/GenBank/DDBJ whole genome shotgun (WGS) entry which is preliminary data.</text>
</comment>
<reference evidence="2 3" key="1">
    <citation type="submission" date="2024-01" db="EMBL/GenBank/DDBJ databases">
        <title>Genome assemblies of Stephania.</title>
        <authorList>
            <person name="Yang L."/>
        </authorList>
    </citation>
    <scope>NUCLEOTIDE SEQUENCE [LARGE SCALE GENOMIC DNA]</scope>
    <source>
        <strain evidence="2">QJT</strain>
        <tissue evidence="2">Leaf</tissue>
    </source>
</reference>
<protein>
    <submittedName>
        <fullName evidence="2">Uncharacterized protein</fullName>
    </submittedName>
</protein>
<sequence length="61" mass="7007">MRKARNSLHREVDRSNRMSMTEEGKRGDDHVKDNYIGKKEANAMGMCLLSLTTKDLLVELL</sequence>
<keyword evidence="3" id="KW-1185">Reference proteome</keyword>
<feature type="region of interest" description="Disordered" evidence="1">
    <location>
        <begin position="1"/>
        <end position="32"/>
    </location>
</feature>
<proteinExistence type="predicted"/>
<accession>A0AAP0J052</accession>
<feature type="compositionally biased region" description="Basic and acidic residues" evidence="1">
    <location>
        <begin position="8"/>
        <end position="32"/>
    </location>
</feature>
<name>A0AAP0J052_9MAGN</name>
<evidence type="ECO:0000313" key="3">
    <source>
        <dbReference type="Proteomes" id="UP001417504"/>
    </source>
</evidence>
<organism evidence="2 3">
    <name type="scientific">Stephania japonica</name>
    <dbReference type="NCBI Taxonomy" id="461633"/>
    <lineage>
        <taxon>Eukaryota</taxon>
        <taxon>Viridiplantae</taxon>
        <taxon>Streptophyta</taxon>
        <taxon>Embryophyta</taxon>
        <taxon>Tracheophyta</taxon>
        <taxon>Spermatophyta</taxon>
        <taxon>Magnoliopsida</taxon>
        <taxon>Ranunculales</taxon>
        <taxon>Menispermaceae</taxon>
        <taxon>Menispermoideae</taxon>
        <taxon>Cissampelideae</taxon>
        <taxon>Stephania</taxon>
    </lineage>
</organism>
<dbReference type="AlphaFoldDB" id="A0AAP0J052"/>
<evidence type="ECO:0000256" key="1">
    <source>
        <dbReference type="SAM" id="MobiDB-lite"/>
    </source>
</evidence>